<proteinExistence type="predicted"/>
<protein>
    <recommendedName>
        <fullName evidence="3">Secreted protein</fullName>
    </recommendedName>
</protein>
<evidence type="ECO:0008006" key="3">
    <source>
        <dbReference type="Google" id="ProtNLM"/>
    </source>
</evidence>
<sequence>MVAAVISLKLHLVRHALIPSIPTYAIFGVDIWVKGLRATSMLYHAISEIRSSSSCCLISEVGMMTTGEIYEVYLSEVNGVTYR</sequence>
<reference evidence="1 2" key="1">
    <citation type="submission" date="2016-10" db="EMBL/GenBank/DDBJ databases">
        <authorList>
            <person name="Varghese N."/>
            <person name="Submissions S."/>
        </authorList>
    </citation>
    <scope>NUCLEOTIDE SEQUENCE [LARGE SCALE GENOMIC DNA]</scope>
    <source>
        <strain evidence="1 2">DSM 16392</strain>
    </source>
</reference>
<keyword evidence="2" id="KW-1185">Reference proteome</keyword>
<accession>A0A1I4GA94</accession>
<comment type="caution">
    <text evidence="1">The sequence shown here is derived from an EMBL/GenBank/DDBJ whole genome shotgun (WGS) entry which is preliminary data.</text>
</comment>
<evidence type="ECO:0000313" key="2">
    <source>
        <dbReference type="Proteomes" id="UP000199598"/>
    </source>
</evidence>
<name>A0A1I4GA94_9HYPH</name>
<dbReference type="Proteomes" id="UP000199598">
    <property type="component" value="Unassembled WGS sequence"/>
</dbReference>
<organism evidence="1 2">
    <name type="scientific">Pseudovibrio ascidiaceicola</name>
    <dbReference type="NCBI Taxonomy" id="285279"/>
    <lineage>
        <taxon>Bacteria</taxon>
        <taxon>Pseudomonadati</taxon>
        <taxon>Pseudomonadota</taxon>
        <taxon>Alphaproteobacteria</taxon>
        <taxon>Hyphomicrobiales</taxon>
        <taxon>Stappiaceae</taxon>
        <taxon>Pseudovibrio</taxon>
    </lineage>
</organism>
<evidence type="ECO:0000313" key="1">
    <source>
        <dbReference type="EMBL" id="SFL26982.1"/>
    </source>
</evidence>
<gene>
    <name evidence="1" type="ORF">SAMN04488518_1392</name>
</gene>
<dbReference type="EMBL" id="FOSK01000039">
    <property type="protein sequence ID" value="SFL26982.1"/>
    <property type="molecule type" value="Genomic_DNA"/>
</dbReference>